<dbReference type="Gramene" id="KOM50077">
    <property type="protein sequence ID" value="KOM50077"/>
    <property type="gene ID" value="LR48_Vigan08g090400"/>
</dbReference>
<dbReference type="EMBL" id="CM003378">
    <property type="protein sequence ID" value="KOM50077.1"/>
    <property type="molecule type" value="Genomic_DNA"/>
</dbReference>
<sequence>MDESDELVEIQTQCTFVAQGREDLLVAATGQLDRLGRVRTVGGASRLRDYFGPKPRSTKAMRQEVLSSPRQQMQVRTMKGWCFRGEENLIYGSGSTSVENENRTNLSPETTFEHFATNQFKVVIEKLNQLEWKIDHAQQQREEEEQSDNDSMDSSD</sequence>
<evidence type="ECO:0000313" key="3">
    <source>
        <dbReference type="Proteomes" id="UP000053144"/>
    </source>
</evidence>
<feature type="region of interest" description="Disordered" evidence="1">
    <location>
        <begin position="53"/>
        <end position="72"/>
    </location>
</feature>
<feature type="region of interest" description="Disordered" evidence="1">
    <location>
        <begin position="135"/>
        <end position="156"/>
    </location>
</feature>
<feature type="compositionally biased region" description="Acidic residues" evidence="1">
    <location>
        <begin position="142"/>
        <end position="156"/>
    </location>
</feature>
<gene>
    <name evidence="2" type="ORF">LR48_Vigan08g090400</name>
</gene>
<reference evidence="3" key="1">
    <citation type="journal article" date="2015" name="Proc. Natl. Acad. Sci. U.S.A.">
        <title>Genome sequencing of adzuki bean (Vigna angularis) provides insight into high starch and low fat accumulation and domestication.</title>
        <authorList>
            <person name="Yang K."/>
            <person name="Tian Z."/>
            <person name="Chen C."/>
            <person name="Luo L."/>
            <person name="Zhao B."/>
            <person name="Wang Z."/>
            <person name="Yu L."/>
            <person name="Li Y."/>
            <person name="Sun Y."/>
            <person name="Li W."/>
            <person name="Chen Y."/>
            <person name="Li Y."/>
            <person name="Zhang Y."/>
            <person name="Ai D."/>
            <person name="Zhao J."/>
            <person name="Shang C."/>
            <person name="Ma Y."/>
            <person name="Wu B."/>
            <person name="Wang M."/>
            <person name="Gao L."/>
            <person name="Sun D."/>
            <person name="Zhang P."/>
            <person name="Guo F."/>
            <person name="Wang W."/>
            <person name="Li Y."/>
            <person name="Wang J."/>
            <person name="Varshney R.K."/>
            <person name="Wang J."/>
            <person name="Ling H.Q."/>
            <person name="Wan P."/>
        </authorList>
    </citation>
    <scope>NUCLEOTIDE SEQUENCE</scope>
    <source>
        <strain evidence="3">cv. Jingnong 6</strain>
    </source>
</reference>
<evidence type="ECO:0000256" key="1">
    <source>
        <dbReference type="SAM" id="MobiDB-lite"/>
    </source>
</evidence>
<name>A0A0L9V559_PHAAN</name>
<organism evidence="2 3">
    <name type="scientific">Phaseolus angularis</name>
    <name type="common">Azuki bean</name>
    <name type="synonym">Vigna angularis</name>
    <dbReference type="NCBI Taxonomy" id="3914"/>
    <lineage>
        <taxon>Eukaryota</taxon>
        <taxon>Viridiplantae</taxon>
        <taxon>Streptophyta</taxon>
        <taxon>Embryophyta</taxon>
        <taxon>Tracheophyta</taxon>
        <taxon>Spermatophyta</taxon>
        <taxon>Magnoliopsida</taxon>
        <taxon>eudicotyledons</taxon>
        <taxon>Gunneridae</taxon>
        <taxon>Pentapetalae</taxon>
        <taxon>rosids</taxon>
        <taxon>fabids</taxon>
        <taxon>Fabales</taxon>
        <taxon>Fabaceae</taxon>
        <taxon>Papilionoideae</taxon>
        <taxon>50 kb inversion clade</taxon>
        <taxon>NPAAA clade</taxon>
        <taxon>indigoferoid/millettioid clade</taxon>
        <taxon>Phaseoleae</taxon>
        <taxon>Vigna</taxon>
    </lineage>
</organism>
<protein>
    <submittedName>
        <fullName evidence="2">Uncharacterized protein</fullName>
    </submittedName>
</protein>
<dbReference type="Proteomes" id="UP000053144">
    <property type="component" value="Chromosome 8"/>
</dbReference>
<proteinExistence type="predicted"/>
<dbReference type="AlphaFoldDB" id="A0A0L9V559"/>
<evidence type="ECO:0000313" key="2">
    <source>
        <dbReference type="EMBL" id="KOM50077.1"/>
    </source>
</evidence>
<accession>A0A0L9V559</accession>